<accession>A0A645I1J4</accession>
<reference evidence="2" key="1">
    <citation type="submission" date="2019-08" db="EMBL/GenBank/DDBJ databases">
        <authorList>
            <person name="Kucharzyk K."/>
            <person name="Murdoch R.W."/>
            <person name="Higgins S."/>
            <person name="Loffler F."/>
        </authorList>
    </citation>
    <scope>NUCLEOTIDE SEQUENCE</scope>
</reference>
<keyword evidence="1" id="KW-0812">Transmembrane</keyword>
<evidence type="ECO:0000256" key="1">
    <source>
        <dbReference type="SAM" id="Phobius"/>
    </source>
</evidence>
<protein>
    <submittedName>
        <fullName evidence="2">Uncharacterized protein</fullName>
    </submittedName>
</protein>
<comment type="caution">
    <text evidence="2">The sequence shown here is derived from an EMBL/GenBank/DDBJ whole genome shotgun (WGS) entry which is preliminary data.</text>
</comment>
<dbReference type="AlphaFoldDB" id="A0A645I1J4"/>
<name>A0A645I1J4_9ZZZZ</name>
<gene>
    <name evidence="2" type="ORF">SDC9_189881</name>
</gene>
<keyword evidence="1" id="KW-0472">Membrane</keyword>
<evidence type="ECO:0000313" key="2">
    <source>
        <dbReference type="EMBL" id="MPN42324.1"/>
    </source>
</evidence>
<feature type="transmembrane region" description="Helical" evidence="1">
    <location>
        <begin position="12"/>
        <end position="30"/>
    </location>
</feature>
<organism evidence="2">
    <name type="scientific">bioreactor metagenome</name>
    <dbReference type="NCBI Taxonomy" id="1076179"/>
    <lineage>
        <taxon>unclassified sequences</taxon>
        <taxon>metagenomes</taxon>
        <taxon>ecological metagenomes</taxon>
    </lineage>
</organism>
<sequence length="74" mass="8557">MGKESRIDLAQQCLFLFNGFQGFIVIILYTQPYELAYDMILAVKILIDGPLAYSQVLCYIINSKSFYTVEVYIF</sequence>
<dbReference type="EMBL" id="VSSQ01099992">
    <property type="protein sequence ID" value="MPN42324.1"/>
    <property type="molecule type" value="Genomic_DNA"/>
</dbReference>
<keyword evidence="1" id="KW-1133">Transmembrane helix</keyword>
<proteinExistence type="predicted"/>